<dbReference type="InterPro" id="IPR001647">
    <property type="entry name" value="HTH_TetR"/>
</dbReference>
<keyword evidence="6" id="KW-0472">Membrane</keyword>
<evidence type="ECO:0000256" key="6">
    <source>
        <dbReference type="SAM" id="Phobius"/>
    </source>
</evidence>
<comment type="caution">
    <text evidence="8">The sequence shown here is derived from an EMBL/GenBank/DDBJ whole genome shotgun (WGS) entry which is preliminary data.</text>
</comment>
<keyword evidence="3" id="KW-0804">Transcription</keyword>
<protein>
    <submittedName>
        <fullName evidence="8">TetR/AcrR family transcriptional regulator</fullName>
    </submittedName>
</protein>
<reference evidence="8" key="1">
    <citation type="submission" date="2021-10" db="EMBL/GenBank/DDBJ databases">
        <title>Novel species in genus Arthrobacter.</title>
        <authorList>
            <person name="Liu Y."/>
        </authorList>
    </citation>
    <scope>NUCLEOTIDE SEQUENCE</scope>
    <source>
        <strain evidence="8">Zg-Y809</strain>
    </source>
</reference>
<dbReference type="Proteomes" id="UP001139264">
    <property type="component" value="Unassembled WGS sequence"/>
</dbReference>
<evidence type="ECO:0000256" key="5">
    <source>
        <dbReference type="SAM" id="MobiDB-lite"/>
    </source>
</evidence>
<gene>
    <name evidence="8" type="ORF">LJ751_05155</name>
</gene>
<feature type="region of interest" description="Disordered" evidence="5">
    <location>
        <begin position="204"/>
        <end position="225"/>
    </location>
</feature>
<keyword evidence="6" id="KW-0812">Transmembrane</keyword>
<dbReference type="Pfam" id="PF00440">
    <property type="entry name" value="TetR_N"/>
    <property type="match status" value="1"/>
</dbReference>
<feature type="transmembrane region" description="Helical" evidence="6">
    <location>
        <begin position="157"/>
        <end position="177"/>
    </location>
</feature>
<dbReference type="AlphaFoldDB" id="A0A9X1M001"/>
<evidence type="ECO:0000256" key="3">
    <source>
        <dbReference type="ARBA" id="ARBA00023163"/>
    </source>
</evidence>
<organism evidence="8 9">
    <name type="scientific">Arthrobacter gengyunqii</name>
    <dbReference type="NCBI Taxonomy" id="2886940"/>
    <lineage>
        <taxon>Bacteria</taxon>
        <taxon>Bacillati</taxon>
        <taxon>Actinomycetota</taxon>
        <taxon>Actinomycetes</taxon>
        <taxon>Micrococcales</taxon>
        <taxon>Micrococcaceae</taxon>
        <taxon>Arthrobacter</taxon>
    </lineage>
</organism>
<evidence type="ECO:0000259" key="7">
    <source>
        <dbReference type="PROSITE" id="PS50977"/>
    </source>
</evidence>
<dbReference type="Gene3D" id="1.10.357.10">
    <property type="entry name" value="Tetracycline Repressor, domain 2"/>
    <property type="match status" value="1"/>
</dbReference>
<dbReference type="GO" id="GO:0003700">
    <property type="term" value="F:DNA-binding transcription factor activity"/>
    <property type="evidence" value="ECO:0007669"/>
    <property type="project" value="TreeGrafter"/>
</dbReference>
<dbReference type="PANTHER" id="PTHR30055">
    <property type="entry name" value="HTH-TYPE TRANSCRIPTIONAL REGULATOR RUTR"/>
    <property type="match status" value="1"/>
</dbReference>
<dbReference type="PANTHER" id="PTHR30055:SF234">
    <property type="entry name" value="HTH-TYPE TRANSCRIPTIONAL REGULATOR BETI"/>
    <property type="match status" value="1"/>
</dbReference>
<evidence type="ECO:0000256" key="4">
    <source>
        <dbReference type="PROSITE-ProRule" id="PRU00335"/>
    </source>
</evidence>
<feature type="DNA-binding region" description="H-T-H motif" evidence="4">
    <location>
        <begin position="38"/>
        <end position="57"/>
    </location>
</feature>
<sequence length="225" mass="24240">MSPEASPDRRAALKTRHRQAIVDAAAALMEERSGTDFTVDELAERADLSRRTVFNHFSSVDEVVTKVCGDALNAVVETLAAVPPNGDGTEGSMMEEVAAAFRSTDLVTPLAYLTRMLGGPTEDPSPRQALMIIRVFTEVSNRLLAAMLRRRPDADKLAVHLLVGSVAGGVAVLYQHWAAETGAVDTPDSRRVWARHLEQLIGAVRDGHGAESAPPSHTKPPRLMA</sequence>
<dbReference type="InterPro" id="IPR050109">
    <property type="entry name" value="HTH-type_TetR-like_transc_reg"/>
</dbReference>
<evidence type="ECO:0000313" key="8">
    <source>
        <dbReference type="EMBL" id="MCC3268749.1"/>
    </source>
</evidence>
<dbReference type="PROSITE" id="PS50977">
    <property type="entry name" value="HTH_TETR_2"/>
    <property type="match status" value="1"/>
</dbReference>
<feature type="domain" description="HTH tetR-type" evidence="7">
    <location>
        <begin position="15"/>
        <end position="75"/>
    </location>
</feature>
<evidence type="ECO:0000313" key="9">
    <source>
        <dbReference type="Proteomes" id="UP001139264"/>
    </source>
</evidence>
<evidence type="ECO:0000256" key="2">
    <source>
        <dbReference type="ARBA" id="ARBA00023125"/>
    </source>
</evidence>
<evidence type="ECO:0000256" key="1">
    <source>
        <dbReference type="ARBA" id="ARBA00023015"/>
    </source>
</evidence>
<dbReference type="InterPro" id="IPR009057">
    <property type="entry name" value="Homeodomain-like_sf"/>
</dbReference>
<accession>A0A9X1M001</accession>
<name>A0A9X1M001_9MICC</name>
<proteinExistence type="predicted"/>
<keyword evidence="1" id="KW-0805">Transcription regulation</keyword>
<dbReference type="GO" id="GO:0000976">
    <property type="term" value="F:transcription cis-regulatory region binding"/>
    <property type="evidence" value="ECO:0007669"/>
    <property type="project" value="TreeGrafter"/>
</dbReference>
<dbReference type="RefSeq" id="WP_227907226.1">
    <property type="nucleotide sequence ID" value="NZ_CP095461.1"/>
</dbReference>
<keyword evidence="6" id="KW-1133">Transmembrane helix</keyword>
<dbReference type="EMBL" id="JAJFZP010000005">
    <property type="protein sequence ID" value="MCC3268749.1"/>
    <property type="molecule type" value="Genomic_DNA"/>
</dbReference>
<keyword evidence="2 4" id="KW-0238">DNA-binding</keyword>
<dbReference type="SUPFAM" id="SSF46689">
    <property type="entry name" value="Homeodomain-like"/>
    <property type="match status" value="1"/>
</dbReference>